<dbReference type="Gene3D" id="3.40.50.10130">
    <property type="match status" value="1"/>
</dbReference>
<dbReference type="InterPro" id="IPR047260">
    <property type="entry name" value="ERCC1-like_central_dom"/>
</dbReference>
<dbReference type="RefSeq" id="XP_013412183.1">
    <property type="nucleotide sequence ID" value="XM_013556729.1"/>
</dbReference>
<dbReference type="SUPFAM" id="SSF52980">
    <property type="entry name" value="Restriction endonuclease-like"/>
    <property type="match status" value="1"/>
</dbReference>
<dbReference type="GO" id="GO:0003684">
    <property type="term" value="F:damaged DNA binding"/>
    <property type="evidence" value="ECO:0007669"/>
    <property type="project" value="InterPro"/>
</dbReference>
<evidence type="ECO:0000256" key="7">
    <source>
        <dbReference type="ARBA" id="ARBA00054210"/>
    </source>
</evidence>
<dbReference type="CDD" id="cd20079">
    <property type="entry name" value="XPF_nuclease_ERCC1"/>
    <property type="match status" value="1"/>
</dbReference>
<dbReference type="Pfam" id="PF14520">
    <property type="entry name" value="HHH_5"/>
    <property type="match status" value="1"/>
</dbReference>
<evidence type="ECO:0000256" key="4">
    <source>
        <dbReference type="ARBA" id="ARBA00023125"/>
    </source>
</evidence>
<feature type="region of interest" description="Disordered" evidence="9">
    <location>
        <begin position="1"/>
        <end position="81"/>
    </location>
</feature>
<dbReference type="Proteomes" id="UP000085678">
    <property type="component" value="Unplaced"/>
</dbReference>
<accession>A0A1S3JP97</accession>
<keyword evidence="5" id="KW-0234">DNA repair</keyword>
<dbReference type="GO" id="GO:0006302">
    <property type="term" value="P:double-strand break repair"/>
    <property type="evidence" value="ECO:0007669"/>
    <property type="project" value="UniProtKB-ARBA"/>
</dbReference>
<keyword evidence="3" id="KW-0227">DNA damage</keyword>
<keyword evidence="4" id="KW-0238">DNA-binding</keyword>
<comment type="subcellular location">
    <subcellularLocation>
        <location evidence="1">Nucleus</location>
    </subcellularLocation>
</comment>
<evidence type="ECO:0000256" key="1">
    <source>
        <dbReference type="ARBA" id="ARBA00004123"/>
    </source>
</evidence>
<dbReference type="PANTHER" id="PTHR12749">
    <property type="entry name" value="EXCISION REPAIR CROSS-COMPLEMENTING 1 ERCC1"/>
    <property type="match status" value="1"/>
</dbReference>
<evidence type="ECO:0000313" key="12">
    <source>
        <dbReference type="RefSeq" id="XP_013412183.1"/>
    </source>
</evidence>
<evidence type="ECO:0000313" key="11">
    <source>
        <dbReference type="Proteomes" id="UP000085678"/>
    </source>
</evidence>
<dbReference type="PANTHER" id="PTHR12749:SF0">
    <property type="entry name" value="DNA EXCISION REPAIR PROTEIN ERCC-1"/>
    <property type="match status" value="1"/>
</dbReference>
<evidence type="ECO:0000256" key="5">
    <source>
        <dbReference type="ARBA" id="ARBA00023204"/>
    </source>
</evidence>
<keyword evidence="6" id="KW-0539">Nucleus</keyword>
<comment type="function">
    <text evidence="7">Non-catalytic component of a structure-specific DNA repair endonuclease responsible for the 5'-incision during DNA repair. Responsible, in conjunction with SLX4, for the first step in the repair of interstrand cross-links (ICL). Participates in the processing of anaphase bridge-generating DNA structures, which consist in incompletely processed DNA lesions arising during S or G2 phase, and can result in cytokinesis failure. Also required for homology-directed repair (HDR) of DNA double-strand breaks, in conjunction with SLX4.</text>
</comment>
<dbReference type="GO" id="GO:0003697">
    <property type="term" value="F:single-stranded DNA binding"/>
    <property type="evidence" value="ECO:0007669"/>
    <property type="project" value="TreeGrafter"/>
</dbReference>
<evidence type="ECO:0000256" key="6">
    <source>
        <dbReference type="ARBA" id="ARBA00023242"/>
    </source>
</evidence>
<dbReference type="FunFam" id="1.10.150.20:FF:000017">
    <property type="entry name" value="DNA excision repair protein ERCC-1"/>
    <property type="match status" value="1"/>
</dbReference>
<evidence type="ECO:0000259" key="10">
    <source>
        <dbReference type="Pfam" id="PF03834"/>
    </source>
</evidence>
<dbReference type="KEGG" id="lak:106174949"/>
<dbReference type="FunFam" id="3.40.50.10130:FF:000001">
    <property type="entry name" value="DNA excision repair protein ERCC-1"/>
    <property type="match status" value="1"/>
</dbReference>
<keyword evidence="11" id="KW-1185">Reference proteome</keyword>
<dbReference type="InParanoid" id="A0A1S3JP97"/>
<dbReference type="GO" id="GO:0006289">
    <property type="term" value="P:nucleotide-excision repair"/>
    <property type="evidence" value="ECO:0007669"/>
    <property type="project" value="UniProtKB-ARBA"/>
</dbReference>
<dbReference type="Gene3D" id="1.10.150.20">
    <property type="entry name" value="5' to 3' exonuclease, C-terminal subdomain"/>
    <property type="match status" value="1"/>
</dbReference>
<evidence type="ECO:0000256" key="2">
    <source>
        <dbReference type="ARBA" id="ARBA00008283"/>
    </source>
</evidence>
<dbReference type="InterPro" id="IPR004579">
    <property type="entry name" value="ERCC1/RAD10/SWI10"/>
</dbReference>
<dbReference type="GO" id="GO:0070522">
    <property type="term" value="C:ERCC4-ERCC1 complex"/>
    <property type="evidence" value="ECO:0007669"/>
    <property type="project" value="TreeGrafter"/>
</dbReference>
<protein>
    <recommendedName>
        <fullName evidence="8">DNA excision repair protein ERCC-1</fullName>
    </recommendedName>
</protein>
<dbReference type="AlphaFoldDB" id="A0A1S3JP97"/>
<comment type="similarity">
    <text evidence="2">Belongs to the ERCC1/RAD10/SWI10 family.</text>
</comment>
<proteinExistence type="inferred from homology"/>
<feature type="domain" description="ERCC1-like central" evidence="10">
    <location>
        <begin position="135"/>
        <end position="248"/>
    </location>
</feature>
<evidence type="ECO:0000256" key="8">
    <source>
        <dbReference type="ARBA" id="ARBA00071993"/>
    </source>
</evidence>
<evidence type="ECO:0000256" key="3">
    <source>
        <dbReference type="ARBA" id="ARBA00022763"/>
    </source>
</evidence>
<organism evidence="11 12">
    <name type="scientific">Lingula anatina</name>
    <name type="common">Brachiopod</name>
    <name type="synonym">Lingula unguis</name>
    <dbReference type="NCBI Taxonomy" id="7574"/>
    <lineage>
        <taxon>Eukaryota</taxon>
        <taxon>Metazoa</taxon>
        <taxon>Spiralia</taxon>
        <taxon>Lophotrochozoa</taxon>
        <taxon>Brachiopoda</taxon>
        <taxon>Linguliformea</taxon>
        <taxon>Lingulata</taxon>
        <taxon>Lingulida</taxon>
        <taxon>Linguloidea</taxon>
        <taxon>Lingulidae</taxon>
        <taxon>Lingula</taxon>
    </lineage>
</organism>
<dbReference type="NCBIfam" id="TIGR00597">
    <property type="entry name" value="rad10"/>
    <property type="match status" value="1"/>
</dbReference>
<sequence>MKAGASPRKAKFMTAASRNTHKPLLPAQSSSRAGIKVPNVPRTEKKSTTSASSGTHVPLLPAVSSRTADVGKASKATSHNVQKLPVSKPVKIYTRISDNVAAQNNLERPGNATTSTVGTEDIVEGAVKKTKANCLLVNPRQRGNPILKFVRNVPWEFDGDLIADYKMGQTTCALYLSLKYHNLNPDYIHERLKQLGKQYELRVLLTQVDVKDPHHSLKELAKICLMANCTLLLAFSPEEAGRYLETYKAYEVKPPDAIMEKTEGDYMSRLTDCLTTVKSVNKTDAMTLISNFGSIENIINTSEEELSFCPGLGPQKAQRLHALFHEPFLKSKKRKLTQDKSDPNV</sequence>
<dbReference type="GO" id="GO:0070914">
    <property type="term" value="P:UV-damage excision repair"/>
    <property type="evidence" value="ECO:0007669"/>
    <property type="project" value="TreeGrafter"/>
</dbReference>
<evidence type="ECO:0000256" key="9">
    <source>
        <dbReference type="SAM" id="MobiDB-lite"/>
    </source>
</evidence>
<dbReference type="SUPFAM" id="SSF47781">
    <property type="entry name" value="RuvA domain 2-like"/>
    <property type="match status" value="1"/>
</dbReference>
<reference evidence="12" key="1">
    <citation type="submission" date="2025-08" db="UniProtKB">
        <authorList>
            <consortium name="RefSeq"/>
        </authorList>
    </citation>
    <scope>IDENTIFICATION</scope>
    <source>
        <tissue evidence="12">Gonads</tissue>
    </source>
</reference>
<gene>
    <name evidence="12" type="primary">LOC106174949</name>
</gene>
<name>A0A1S3JP97_LINAN</name>
<dbReference type="Pfam" id="PF03834">
    <property type="entry name" value="Rad10"/>
    <property type="match status" value="1"/>
</dbReference>
<dbReference type="GeneID" id="106174949"/>
<dbReference type="OrthoDB" id="10262814at2759"/>
<dbReference type="FunCoup" id="A0A1S3JP97">
    <property type="interactions" value="1325"/>
</dbReference>
<dbReference type="InterPro" id="IPR011335">
    <property type="entry name" value="Restrct_endonuc-II-like"/>
</dbReference>
<dbReference type="GO" id="GO:0032204">
    <property type="term" value="P:regulation of telomere maintenance"/>
    <property type="evidence" value="ECO:0007669"/>
    <property type="project" value="UniProtKB-ARBA"/>
</dbReference>
<dbReference type="GO" id="GO:0000110">
    <property type="term" value="C:nucleotide-excision repair factor 1 complex"/>
    <property type="evidence" value="ECO:0007669"/>
    <property type="project" value="TreeGrafter"/>
</dbReference>
<dbReference type="InterPro" id="IPR010994">
    <property type="entry name" value="RuvA_2-like"/>
</dbReference>
<dbReference type="GO" id="GO:0006312">
    <property type="term" value="P:mitotic recombination"/>
    <property type="evidence" value="ECO:0007669"/>
    <property type="project" value="TreeGrafter"/>
</dbReference>
<dbReference type="STRING" id="7574.A0A1S3JP97"/>